<dbReference type="EMBL" id="MCFL01000028">
    <property type="protein sequence ID" value="ORZ34462.1"/>
    <property type="molecule type" value="Genomic_DNA"/>
</dbReference>
<accession>A0A1Y2HMX6</accession>
<name>A0A1Y2HMX6_9FUNG</name>
<evidence type="ECO:0000313" key="2">
    <source>
        <dbReference type="EMBL" id="ORZ34462.1"/>
    </source>
</evidence>
<dbReference type="AlphaFoldDB" id="A0A1Y2HMX6"/>
<sequence>MHRQAEPPFNFTSPLLLHFHWVSPANSCQALAWRPTADGGRAIEFRLGARAGKHQVKNDQPGTYGHGSRQVESKVPSADWDYPSPSPSAHTSMFHCPEGPNAHDTDRGTPDTGRLAHAPLVGRWGPSAHGYRSFVYAHETAAPA</sequence>
<protein>
    <submittedName>
        <fullName evidence="2">Uncharacterized protein</fullName>
    </submittedName>
</protein>
<evidence type="ECO:0000256" key="1">
    <source>
        <dbReference type="SAM" id="MobiDB-lite"/>
    </source>
</evidence>
<dbReference type="Proteomes" id="UP000193411">
    <property type="component" value="Unassembled WGS sequence"/>
</dbReference>
<feature type="region of interest" description="Disordered" evidence="1">
    <location>
        <begin position="50"/>
        <end position="119"/>
    </location>
</feature>
<proteinExistence type="predicted"/>
<organism evidence="2 3">
    <name type="scientific">Catenaria anguillulae PL171</name>
    <dbReference type="NCBI Taxonomy" id="765915"/>
    <lineage>
        <taxon>Eukaryota</taxon>
        <taxon>Fungi</taxon>
        <taxon>Fungi incertae sedis</taxon>
        <taxon>Blastocladiomycota</taxon>
        <taxon>Blastocladiomycetes</taxon>
        <taxon>Blastocladiales</taxon>
        <taxon>Catenariaceae</taxon>
        <taxon>Catenaria</taxon>
    </lineage>
</organism>
<keyword evidence="3" id="KW-1185">Reference proteome</keyword>
<reference evidence="2 3" key="1">
    <citation type="submission" date="2016-07" db="EMBL/GenBank/DDBJ databases">
        <title>Pervasive Adenine N6-methylation of Active Genes in Fungi.</title>
        <authorList>
            <consortium name="DOE Joint Genome Institute"/>
            <person name="Mondo S.J."/>
            <person name="Dannebaum R.O."/>
            <person name="Kuo R.C."/>
            <person name="Labutti K."/>
            <person name="Haridas S."/>
            <person name="Kuo A."/>
            <person name="Salamov A."/>
            <person name="Ahrendt S.R."/>
            <person name="Lipzen A."/>
            <person name="Sullivan W."/>
            <person name="Andreopoulos W.B."/>
            <person name="Clum A."/>
            <person name="Lindquist E."/>
            <person name="Daum C."/>
            <person name="Ramamoorthy G.K."/>
            <person name="Gryganskyi A."/>
            <person name="Culley D."/>
            <person name="Magnuson J.K."/>
            <person name="James T.Y."/>
            <person name="O'Malley M.A."/>
            <person name="Stajich J.E."/>
            <person name="Spatafora J.W."/>
            <person name="Visel A."/>
            <person name="Grigoriev I.V."/>
        </authorList>
    </citation>
    <scope>NUCLEOTIDE SEQUENCE [LARGE SCALE GENOMIC DNA]</scope>
    <source>
        <strain evidence="2 3">PL171</strain>
    </source>
</reference>
<gene>
    <name evidence="2" type="ORF">BCR44DRAFT_234281</name>
</gene>
<comment type="caution">
    <text evidence="2">The sequence shown here is derived from an EMBL/GenBank/DDBJ whole genome shotgun (WGS) entry which is preliminary data.</text>
</comment>
<evidence type="ECO:0000313" key="3">
    <source>
        <dbReference type="Proteomes" id="UP000193411"/>
    </source>
</evidence>